<feature type="compositionally biased region" description="Polar residues" evidence="1">
    <location>
        <begin position="12"/>
        <end position="36"/>
    </location>
</feature>
<evidence type="ECO:0000313" key="2">
    <source>
        <dbReference type="EMBL" id="KAL1504577.1"/>
    </source>
</evidence>
<dbReference type="EMBL" id="JBGBPQ010000019">
    <property type="protein sequence ID" value="KAL1504577.1"/>
    <property type="molecule type" value="Genomic_DNA"/>
</dbReference>
<keyword evidence="3" id="KW-1185">Reference proteome</keyword>
<proteinExistence type="predicted"/>
<comment type="caution">
    <text evidence="2">The sequence shown here is derived from an EMBL/GenBank/DDBJ whole genome shotgun (WGS) entry which is preliminary data.</text>
</comment>
<evidence type="ECO:0000313" key="3">
    <source>
        <dbReference type="Proteomes" id="UP001515480"/>
    </source>
</evidence>
<feature type="compositionally biased region" description="Basic residues" evidence="1">
    <location>
        <begin position="1"/>
        <end position="10"/>
    </location>
</feature>
<gene>
    <name evidence="2" type="ORF">AB1Y20_008362</name>
</gene>
<sequence>MAKHRPRPSQRGKGNSSARDSTASNSESSAQCVSNEEMQREDAVESTDTGGGHDEMDVAIHGQQEENVLEQCEGEGSDRRADEACGEADRVELEEKEVEGGKEGVVDEADCGEGEEEEGEGEEGSQGEEGNTEESEAESGEEESEEEGDEVDSVDGDHEEDFLKLTPLDDVMEEVDLSPMMKECNLQNYSGTCAGRGICACFHTIFVHFHMLFMVVSASHSSLMLCLSVEP</sequence>
<name>A0AB34IR77_PRYPA</name>
<dbReference type="Proteomes" id="UP001515480">
    <property type="component" value="Unassembled WGS sequence"/>
</dbReference>
<protein>
    <submittedName>
        <fullName evidence="2">Uncharacterized protein</fullName>
    </submittedName>
</protein>
<evidence type="ECO:0000256" key="1">
    <source>
        <dbReference type="SAM" id="MobiDB-lite"/>
    </source>
</evidence>
<accession>A0AB34IR77</accession>
<feature type="compositionally biased region" description="Acidic residues" evidence="1">
    <location>
        <begin position="106"/>
        <end position="160"/>
    </location>
</feature>
<reference evidence="2 3" key="1">
    <citation type="journal article" date="2024" name="Science">
        <title>Giant polyketide synthase enzymes in the biosynthesis of giant marine polyether toxins.</title>
        <authorList>
            <person name="Fallon T.R."/>
            <person name="Shende V.V."/>
            <person name="Wierzbicki I.H."/>
            <person name="Pendleton A.L."/>
            <person name="Watervoot N.F."/>
            <person name="Auber R.P."/>
            <person name="Gonzalez D.J."/>
            <person name="Wisecaver J.H."/>
            <person name="Moore B.S."/>
        </authorList>
    </citation>
    <scope>NUCLEOTIDE SEQUENCE [LARGE SCALE GENOMIC DNA]</scope>
    <source>
        <strain evidence="2 3">12B1</strain>
    </source>
</reference>
<organism evidence="2 3">
    <name type="scientific">Prymnesium parvum</name>
    <name type="common">Toxic golden alga</name>
    <dbReference type="NCBI Taxonomy" id="97485"/>
    <lineage>
        <taxon>Eukaryota</taxon>
        <taxon>Haptista</taxon>
        <taxon>Haptophyta</taxon>
        <taxon>Prymnesiophyceae</taxon>
        <taxon>Prymnesiales</taxon>
        <taxon>Prymnesiaceae</taxon>
        <taxon>Prymnesium</taxon>
    </lineage>
</organism>
<feature type="region of interest" description="Disordered" evidence="1">
    <location>
        <begin position="1"/>
        <end position="163"/>
    </location>
</feature>
<feature type="compositionally biased region" description="Basic and acidic residues" evidence="1">
    <location>
        <begin position="76"/>
        <end position="105"/>
    </location>
</feature>
<dbReference type="AlphaFoldDB" id="A0AB34IR77"/>